<dbReference type="GO" id="GO:0007018">
    <property type="term" value="P:microtubule-based movement"/>
    <property type="evidence" value="ECO:0007669"/>
    <property type="project" value="InterPro"/>
</dbReference>
<dbReference type="InterPro" id="IPR026983">
    <property type="entry name" value="DHC"/>
</dbReference>
<dbReference type="Pfam" id="PF17852">
    <property type="entry name" value="Dynein_AAA_lid"/>
    <property type="match status" value="1"/>
</dbReference>
<reference evidence="3 4" key="1">
    <citation type="submission" date="2016-02" db="EMBL/GenBank/DDBJ databases">
        <title>Genome analysis of coral dinoflagellate symbionts highlights evolutionary adaptations to a symbiotic lifestyle.</title>
        <authorList>
            <person name="Aranda M."/>
            <person name="Li Y."/>
            <person name="Liew Y.J."/>
            <person name="Baumgarten S."/>
            <person name="Simakov O."/>
            <person name="Wilson M."/>
            <person name="Piel J."/>
            <person name="Ashoor H."/>
            <person name="Bougouffa S."/>
            <person name="Bajic V.B."/>
            <person name="Ryu T."/>
            <person name="Ravasi T."/>
            <person name="Bayer T."/>
            <person name="Micklem G."/>
            <person name="Kim H."/>
            <person name="Bhak J."/>
            <person name="Lajeunesse T.C."/>
            <person name="Voolstra C.R."/>
        </authorList>
    </citation>
    <scope>NUCLEOTIDE SEQUENCE [LARGE SCALE GENOMIC DNA]</scope>
    <source>
        <strain evidence="3 4">CCMP2467</strain>
    </source>
</reference>
<dbReference type="InterPro" id="IPR027417">
    <property type="entry name" value="P-loop_NTPase"/>
</dbReference>
<protein>
    <submittedName>
        <fullName evidence="3">Dynein heavy chain 6, axonemal</fullName>
    </submittedName>
</protein>
<feature type="region of interest" description="Disordered" evidence="1">
    <location>
        <begin position="1252"/>
        <end position="1347"/>
    </location>
</feature>
<accession>A0A1Q9DRE8</accession>
<dbReference type="Proteomes" id="UP000186817">
    <property type="component" value="Unassembled WGS sequence"/>
</dbReference>
<dbReference type="GO" id="GO:0030286">
    <property type="term" value="C:dynein complex"/>
    <property type="evidence" value="ECO:0007669"/>
    <property type="project" value="InterPro"/>
</dbReference>
<dbReference type="GO" id="GO:0051959">
    <property type="term" value="F:dynein light intermediate chain binding"/>
    <property type="evidence" value="ECO:0007669"/>
    <property type="project" value="InterPro"/>
</dbReference>
<dbReference type="GO" id="GO:0045505">
    <property type="term" value="F:dynein intermediate chain binding"/>
    <property type="evidence" value="ECO:0007669"/>
    <property type="project" value="InterPro"/>
</dbReference>
<dbReference type="SUPFAM" id="SSF48371">
    <property type="entry name" value="ARM repeat"/>
    <property type="match status" value="1"/>
</dbReference>
<dbReference type="PANTHER" id="PTHR46961:SF3">
    <property type="entry name" value="AAA+ ATPASE DOMAIN-CONTAINING PROTEIN"/>
    <property type="match status" value="1"/>
</dbReference>
<evidence type="ECO:0000313" key="4">
    <source>
        <dbReference type="Proteomes" id="UP000186817"/>
    </source>
</evidence>
<dbReference type="EMBL" id="LSRX01000424">
    <property type="protein sequence ID" value="OLP97718.1"/>
    <property type="molecule type" value="Genomic_DNA"/>
</dbReference>
<comment type="caution">
    <text evidence="3">The sequence shown here is derived from an EMBL/GenBank/DDBJ whole genome shotgun (WGS) entry which is preliminary data.</text>
</comment>
<feature type="compositionally biased region" description="Basic and acidic residues" evidence="1">
    <location>
        <begin position="1321"/>
        <end position="1342"/>
    </location>
</feature>
<sequence>MTSGGYESRDAPPAAHDSFRAEDWADALLQQDWEARRQAVQAIGRLPKAQGDSRALEISPSTWFGGWPLQLTTSILVRSSQGKFEGLVAGVLSYNIGFLHYEHHDILKNTTWELLIYTILRETEETREVCNRRGAAESLVKDDNGDLDNELCFERLKLWYRVYDDGVDEPVRLARPDGTVDVGSDGLVLLSVEEVRDPADPNIILQRAIPSRVQALRNALRDVLSMSDQEMVSTAIQGAWAFNKFIDDVKLQIQGDLRRFQEARALSLRLVMRKDDHGESYCQNDDAEDPGDVSATWDDTGNGSKSPTSATWDYDAQEHPDYRGEIAEVDEDTDNISEEEGYPIWDQVEKADEDEVKQFVETTSRLRTPAGTQKDMLSARSTTAIAGFLRGLSFEKVREMLMARGIKTPVRRVAIIAPANVWRHLAKFDARFNRLGVTKVTDFVLRCIKPVYGLSDAPLALQLCMRTRFGAEGKDGYSSGVTTHVDDCGAAGKRKWLDEQCALLVAISSGRNYAQEDVLVLLCEDKLSKRSRDDERVLEDHDTRLLGGRSHILWGHGAKAKRISYPRSHAGTGCHIWLAGQHTSRSTAKAELMYLPGRASLQALIGARHPTTAGRRLHRLQRYSSSWPVGTSHDKSVAQDKNQRLYVRVFREARMMGRIRFMILCPTQSMRADALTKSRVSPPLMKLLTCGDVEFFNEGDHKMTLRSLPRLATVHEKHFGMTDKQLIREVATLAASSYLATCKTRFFWTTFMLFAAMLPTTSANSFGGFEFYYHFQHFLLPRPMHLFRREVQPPAACMDVTLVCSCIGDSDALVRRAALDAGVRLLIPAPVSEDASEEGALVALQPFLTDTDDDVRAAAAAAAGRLAPLGDEAWITPLLKLLEDDDEAVRQAALLAVARTAPKGHRGALEAVGDLMDDDDALVSAVCSLHLGQSQAPCGNNATRLTQMKKFEHESELYGFSNINTGEWTDGLVALLVREAVSDTSDSKKWVVFDGPVDAIWIENMNTVLDDNKMLCLANGERIKPGTRLPPTMTMLFEVADLKELGREFQEKARDQAGTGGYPSHSDTLKKWVIDLCDKALPFLREECKEAPGIPSVDTNLVASFLKMLTTFISPQHGFKLEEGREGKATQAENKHEKVLARIYCAFSAVWSLGANLHEASRKKFQDLSKMVVSTDASAAGQDFLRAPLQMFCPEVGDQDLYTLCVNDAEARSPVVLQSLMPCAAHAGAMPSAGRSGIQSLLKSMGVEGQWWPQTPRQAPAHAPGANPGRQTSQKDKSQLKKALRNRGGAAEVNSNNGAGVRGVRAEGGFGPGPAPPSISKDTREVPLKGRSSDGASRERRPSWAPSATSVVEGAVVQISRMVEAVRATGPEYAAPAAHVDQLCQSLQRELSHQLSNWFNAFATQKYDGRVPPRLTSLVKLVCLFGVPFTGEFLVRTRKRRACVPSGCCGITWQRSLGDDRGVLSQFGGTRRRTFRNFVNHEYFYKFGGLWKEILKVSGLSDFYFGRGSVTSFGRDGYGISCGAGGAPGGRKYVDDRMDAAPVWDGEMPETKYREHDITADRGYEKIVKLIEEAHDYLRDAKLEQAFEMAIFRGRRRADQLLSGFVATKKASIGELKRQGVDLLGAGSRLLPHLILKQGNFTEDQKQRVKVLTDGSIDRLS</sequence>
<evidence type="ECO:0000256" key="1">
    <source>
        <dbReference type="SAM" id="MobiDB-lite"/>
    </source>
</evidence>
<dbReference type="PANTHER" id="PTHR46961">
    <property type="entry name" value="DYNEIN HEAVY CHAIN 1, AXONEMAL-LIKE PROTEIN"/>
    <property type="match status" value="1"/>
</dbReference>
<feature type="compositionally biased region" description="Polar residues" evidence="1">
    <location>
        <begin position="297"/>
        <end position="311"/>
    </location>
</feature>
<dbReference type="Gene3D" id="3.40.50.300">
    <property type="entry name" value="P-loop containing nucleotide triphosphate hydrolases"/>
    <property type="match status" value="1"/>
</dbReference>
<proteinExistence type="predicted"/>
<name>A0A1Q9DRE8_SYMMI</name>
<dbReference type="InterPro" id="IPR016024">
    <property type="entry name" value="ARM-type_fold"/>
</dbReference>
<dbReference type="OrthoDB" id="447173at2759"/>
<organism evidence="3 4">
    <name type="scientific">Symbiodinium microadriaticum</name>
    <name type="common">Dinoflagellate</name>
    <name type="synonym">Zooxanthella microadriatica</name>
    <dbReference type="NCBI Taxonomy" id="2951"/>
    <lineage>
        <taxon>Eukaryota</taxon>
        <taxon>Sar</taxon>
        <taxon>Alveolata</taxon>
        <taxon>Dinophyceae</taxon>
        <taxon>Suessiales</taxon>
        <taxon>Symbiodiniaceae</taxon>
        <taxon>Symbiodinium</taxon>
    </lineage>
</organism>
<evidence type="ECO:0000259" key="2">
    <source>
        <dbReference type="Pfam" id="PF17852"/>
    </source>
</evidence>
<dbReference type="Pfam" id="PF13646">
    <property type="entry name" value="HEAT_2"/>
    <property type="match status" value="1"/>
</dbReference>
<feature type="domain" description="Dynein heavy chain AAA 5 extension" evidence="2">
    <location>
        <begin position="1075"/>
        <end position="1207"/>
    </location>
</feature>
<gene>
    <name evidence="3" type="primary">DNAH6</name>
    <name evidence="3" type="ORF">AK812_SmicGene19915</name>
</gene>
<dbReference type="Gene3D" id="1.25.10.10">
    <property type="entry name" value="Leucine-rich Repeat Variant"/>
    <property type="match status" value="1"/>
</dbReference>
<dbReference type="InterPro" id="IPR011989">
    <property type="entry name" value="ARM-like"/>
</dbReference>
<keyword evidence="4" id="KW-1185">Reference proteome</keyword>
<feature type="region of interest" description="Disordered" evidence="1">
    <location>
        <begin position="277"/>
        <end position="315"/>
    </location>
</feature>
<evidence type="ECO:0000313" key="3">
    <source>
        <dbReference type="EMBL" id="OLP97718.1"/>
    </source>
</evidence>
<dbReference type="InterPro" id="IPR041466">
    <property type="entry name" value="Dynein_AAA5_ext"/>
</dbReference>